<dbReference type="AlphaFoldDB" id="A0A382AF29"/>
<gene>
    <name evidence="1" type="ORF">METZ01_LOCUS152972</name>
</gene>
<dbReference type="EMBL" id="UINC01025120">
    <property type="protein sequence ID" value="SVB00118.1"/>
    <property type="molecule type" value="Genomic_DNA"/>
</dbReference>
<proteinExistence type="predicted"/>
<accession>A0A382AF29</accession>
<name>A0A382AF29_9ZZZZ</name>
<evidence type="ECO:0000313" key="1">
    <source>
        <dbReference type="EMBL" id="SVB00118.1"/>
    </source>
</evidence>
<sequence>MYKVCSQCKKHKELNDFHKLQKGLYGRHSMCKMCRKNTRILRSRQKVIKTNIYLVCSDCNTQKHCSEFYINRSSNCGYQSYCKTCQTLKISKSMSKLENYAKIILKKFIKKNKKKIVNITVQNIIDAYHRQYGLCAITRHKMTHDTDVHQRTDNIWNMSIYINPKLTKITEKDFKLVIHFIYTAQNLYKLDIKQTLNLYKNLVEDTNSKN</sequence>
<reference evidence="1" key="1">
    <citation type="submission" date="2018-05" db="EMBL/GenBank/DDBJ databases">
        <authorList>
            <person name="Lanie J.A."/>
            <person name="Ng W.-L."/>
            <person name="Kazmierczak K.M."/>
            <person name="Andrzejewski T.M."/>
            <person name="Davidsen T.M."/>
            <person name="Wayne K.J."/>
            <person name="Tettelin H."/>
            <person name="Glass J.I."/>
            <person name="Rusch D."/>
            <person name="Podicherti R."/>
            <person name="Tsui H.-C.T."/>
            <person name="Winkler M.E."/>
        </authorList>
    </citation>
    <scope>NUCLEOTIDE SEQUENCE</scope>
</reference>
<organism evidence="1">
    <name type="scientific">marine metagenome</name>
    <dbReference type="NCBI Taxonomy" id="408172"/>
    <lineage>
        <taxon>unclassified sequences</taxon>
        <taxon>metagenomes</taxon>
        <taxon>ecological metagenomes</taxon>
    </lineage>
</organism>
<protein>
    <submittedName>
        <fullName evidence="1">Uncharacterized protein</fullName>
    </submittedName>
</protein>